<evidence type="ECO:0000313" key="11">
    <source>
        <dbReference type="Proteomes" id="UP000005222"/>
    </source>
</evidence>
<dbReference type="GO" id="GO:0016829">
    <property type="term" value="F:lyase activity"/>
    <property type="evidence" value="ECO:0007669"/>
    <property type="project" value="UniProtKB-KW"/>
</dbReference>
<protein>
    <recommendedName>
        <fullName evidence="2">glutaminase</fullName>
        <ecNumber evidence="2">3.5.1.2</ecNumber>
    </recommendedName>
</protein>
<dbReference type="EMBL" id="FO082056">
    <property type="protein sequence ID" value="CCE79131.1"/>
    <property type="molecule type" value="Genomic_DNA"/>
</dbReference>
<dbReference type="GO" id="GO:0004359">
    <property type="term" value="F:glutaminase activity"/>
    <property type="evidence" value="ECO:0007669"/>
    <property type="project" value="UniProtKB-EC"/>
</dbReference>
<dbReference type="GO" id="GO:0008614">
    <property type="term" value="P:pyridoxine metabolic process"/>
    <property type="evidence" value="ECO:0007669"/>
    <property type="project" value="TreeGrafter"/>
</dbReference>
<dbReference type="Gene3D" id="3.40.50.880">
    <property type="match status" value="1"/>
</dbReference>
<evidence type="ECO:0000256" key="8">
    <source>
        <dbReference type="PIRSR" id="PIRSR005639-2"/>
    </source>
</evidence>
<comment type="similarity">
    <text evidence="1">Belongs to the glutaminase PdxT/SNO family.</text>
</comment>
<evidence type="ECO:0000313" key="10">
    <source>
        <dbReference type="EMBL" id="CCE79131.1"/>
    </source>
</evidence>
<sequence length="229" mass="25505">MSVTKKIVGVLALQGAFIEHIQHFSRATENGYSKYQFEFLEVRTEEELAQCDALVIPGGESTSMSLIAESTGLLEPLQEFVRTKPVWGTCAGLIFISKRVENGKEGQRILGAMDIQVKRNAFGRQLDSFVTDLDFSAFIPNLTKFPTVFIRAPVVTDISLSKAPHSYDVDSIIESSNSYVNTGPVEVLHKLENGLVVAVRQGNKLGTSFHPELSDNYSFHKWFIDEFVI</sequence>
<dbReference type="Proteomes" id="UP000005222">
    <property type="component" value="Chromosome C"/>
</dbReference>
<dbReference type="EMBL" id="FO082057">
    <property type="protein sequence ID" value="CCE78545.1"/>
    <property type="molecule type" value="Genomic_DNA"/>
</dbReference>
<dbReference type="Proteomes" id="UP000005222">
    <property type="component" value="Chromosome D"/>
</dbReference>
<feature type="binding site" evidence="8">
    <location>
        <begin position="150"/>
        <end position="151"/>
    </location>
    <ligand>
        <name>L-glutamine</name>
        <dbReference type="ChEBI" id="CHEBI:58359"/>
    </ligand>
</feature>
<dbReference type="HOGENOM" id="CLU_069674_0_1_1"/>
<keyword evidence="4" id="KW-0315">Glutamine amidotransferase</keyword>
<dbReference type="eggNOG" id="KOG3210">
    <property type="taxonomic scope" value="Eukaryota"/>
</dbReference>
<dbReference type="FunCoup" id="G8YSK8">
    <property type="interactions" value="334"/>
</dbReference>
<dbReference type="SUPFAM" id="SSF52317">
    <property type="entry name" value="Class I glutamine amidotransferase-like"/>
    <property type="match status" value="1"/>
</dbReference>
<dbReference type="PROSITE" id="PS51130">
    <property type="entry name" value="PDXT_SNO_2"/>
    <property type="match status" value="1"/>
</dbReference>
<feature type="binding site" evidence="8">
    <location>
        <position position="119"/>
    </location>
    <ligand>
        <name>L-glutamine</name>
        <dbReference type="ChEBI" id="CHEBI:58359"/>
    </ligand>
</feature>
<dbReference type="CDD" id="cd01749">
    <property type="entry name" value="GATase1_PB"/>
    <property type="match status" value="1"/>
</dbReference>
<dbReference type="OMA" id="GMIMLAD"/>
<keyword evidence="11" id="KW-1185">Reference proteome</keyword>
<dbReference type="EC" id="3.5.1.2" evidence="2"/>
<evidence type="ECO:0000256" key="6">
    <source>
        <dbReference type="ARBA" id="ARBA00049534"/>
    </source>
</evidence>
<dbReference type="AlphaFoldDB" id="G8YSK8"/>
<proteinExistence type="inferred from homology"/>
<evidence type="ECO:0000313" key="9">
    <source>
        <dbReference type="EMBL" id="CCE78545.1"/>
    </source>
</evidence>
<keyword evidence="3" id="KW-0378">Hydrolase</keyword>
<accession>G8YSK8</accession>
<gene>
    <name evidence="9" type="primary">Piso0_001171</name>
    <name evidence="9" type="ORF">GNLVRS01_PISO0C12454g</name>
    <name evidence="10" type="ORF">GNLVRS01_PISO0D12521g</name>
</gene>
<feature type="binding site" evidence="8">
    <location>
        <begin position="59"/>
        <end position="61"/>
    </location>
    <ligand>
        <name>L-glutamine</name>
        <dbReference type="ChEBI" id="CHEBI:58359"/>
    </ligand>
</feature>
<evidence type="ECO:0000256" key="2">
    <source>
        <dbReference type="ARBA" id="ARBA00012918"/>
    </source>
</evidence>
<dbReference type="OrthoDB" id="2039at2759"/>
<evidence type="ECO:0000256" key="7">
    <source>
        <dbReference type="PIRSR" id="PIRSR005639-1"/>
    </source>
</evidence>
<dbReference type="PROSITE" id="PS51273">
    <property type="entry name" value="GATASE_TYPE_1"/>
    <property type="match status" value="1"/>
</dbReference>
<dbReference type="STRING" id="559304.G8YSK8"/>
<reference evidence="11" key="2">
    <citation type="journal article" date="2012" name="G3 (Bethesda)">
        <title>Pichia sorbitophila, an interspecies yeast hybrid reveals early steps of genome resolution following polyploidization.</title>
        <authorList>
            <person name="Leh Louis V."/>
            <person name="Despons L."/>
            <person name="Friedrich A."/>
            <person name="Martin T."/>
            <person name="Durrens P."/>
            <person name="Casaregola S."/>
            <person name="Neuveglise C."/>
            <person name="Fairhead C."/>
            <person name="Marck C."/>
            <person name="Cruz J.A."/>
            <person name="Straub M.L."/>
            <person name="Kugler V."/>
            <person name="Sacerdot C."/>
            <person name="Uzunov Z."/>
            <person name="Thierry A."/>
            <person name="Weiss S."/>
            <person name="Bleykasten C."/>
            <person name="De Montigny J."/>
            <person name="Jacques N."/>
            <person name="Jung P."/>
            <person name="Lemaire M."/>
            <person name="Mallet S."/>
            <person name="Morel G."/>
            <person name="Richard G.F."/>
            <person name="Sarkar A."/>
            <person name="Savel G."/>
            <person name="Schacherer J."/>
            <person name="Seret M.L."/>
            <person name="Talla E."/>
            <person name="Samson G."/>
            <person name="Jubin C."/>
            <person name="Poulain J."/>
            <person name="Vacherie B."/>
            <person name="Barbe V."/>
            <person name="Pelletier E."/>
            <person name="Sherman D.J."/>
            <person name="Westhof E."/>
            <person name="Weissenbach J."/>
            <person name="Baret P.V."/>
            <person name="Wincker P."/>
            <person name="Gaillardin C."/>
            <person name="Dujon B."/>
            <person name="Souciet J.L."/>
        </authorList>
    </citation>
    <scope>NUCLEOTIDE SEQUENCE [LARGE SCALE GENOMIC DNA]</scope>
    <source>
        <strain evidence="11">ATCC MYA-4447 / BCRC 22081 / CBS 7064 / NBRC 10061 / NRRL Y-12695</strain>
    </source>
</reference>
<dbReference type="InParanoid" id="G8YSK8"/>
<feature type="active site" description="Charge relay system" evidence="7">
    <location>
        <position position="210"/>
    </location>
</feature>
<dbReference type="HAMAP" id="MF_01615">
    <property type="entry name" value="PdxT"/>
    <property type="match status" value="1"/>
</dbReference>
<feature type="active site" description="Charge relay system" evidence="7">
    <location>
        <position position="212"/>
    </location>
</feature>
<dbReference type="GO" id="GO:1903600">
    <property type="term" value="C:glutaminase complex"/>
    <property type="evidence" value="ECO:0007669"/>
    <property type="project" value="TreeGrafter"/>
</dbReference>
<dbReference type="PIRSF" id="PIRSF005639">
    <property type="entry name" value="Glut_amidoT_SNO"/>
    <property type="match status" value="1"/>
</dbReference>
<dbReference type="GO" id="GO:0005829">
    <property type="term" value="C:cytosol"/>
    <property type="evidence" value="ECO:0007669"/>
    <property type="project" value="TreeGrafter"/>
</dbReference>
<evidence type="ECO:0000256" key="5">
    <source>
        <dbReference type="ARBA" id="ARBA00023239"/>
    </source>
</evidence>
<keyword evidence="5" id="KW-0456">Lyase</keyword>
<dbReference type="InterPro" id="IPR002161">
    <property type="entry name" value="PdxT/SNO"/>
</dbReference>
<dbReference type="NCBIfam" id="TIGR03800">
    <property type="entry name" value="PLP_synth_Pdx2"/>
    <property type="match status" value="1"/>
</dbReference>
<evidence type="ECO:0000256" key="1">
    <source>
        <dbReference type="ARBA" id="ARBA00008345"/>
    </source>
</evidence>
<reference evidence="9" key="1">
    <citation type="submission" date="2011-10" db="EMBL/GenBank/DDBJ databases">
        <authorList>
            <person name="Genoscope - CEA"/>
        </authorList>
    </citation>
    <scope>NUCLEOTIDE SEQUENCE</scope>
</reference>
<dbReference type="PANTHER" id="PTHR31559">
    <property type="entry name" value="PYRIDOXAL 5'-PHOSPHATE SYNTHASE SUBUNIT SNO"/>
    <property type="match status" value="1"/>
</dbReference>
<dbReference type="InterPro" id="IPR021196">
    <property type="entry name" value="PdxT/SNO_CS"/>
</dbReference>
<evidence type="ECO:0000256" key="4">
    <source>
        <dbReference type="ARBA" id="ARBA00022962"/>
    </source>
</evidence>
<dbReference type="PROSITE" id="PS01236">
    <property type="entry name" value="PDXT_SNO_1"/>
    <property type="match status" value="1"/>
</dbReference>
<dbReference type="GO" id="GO:0042823">
    <property type="term" value="P:pyridoxal phosphate biosynthetic process"/>
    <property type="evidence" value="ECO:0007669"/>
    <property type="project" value="InterPro"/>
</dbReference>
<dbReference type="InterPro" id="IPR029062">
    <property type="entry name" value="Class_I_gatase-like"/>
</dbReference>
<organism evidence="9 11">
    <name type="scientific">Pichia sorbitophila (strain ATCC MYA-4447 / BCRC 22081 / CBS 7064 / NBRC 10061 / NRRL Y-12695)</name>
    <name type="common">Hybrid yeast</name>
    <dbReference type="NCBI Taxonomy" id="559304"/>
    <lineage>
        <taxon>Eukaryota</taxon>
        <taxon>Fungi</taxon>
        <taxon>Dikarya</taxon>
        <taxon>Ascomycota</taxon>
        <taxon>Saccharomycotina</taxon>
        <taxon>Pichiomycetes</taxon>
        <taxon>Debaryomycetaceae</taxon>
        <taxon>Millerozyma</taxon>
    </lineage>
</organism>
<evidence type="ECO:0000256" key="3">
    <source>
        <dbReference type="ARBA" id="ARBA00022801"/>
    </source>
</evidence>
<feature type="active site" description="Nucleophile" evidence="7">
    <location>
        <position position="90"/>
    </location>
</feature>
<name>G8YSK8_PICSO</name>
<dbReference type="PANTHER" id="PTHR31559:SF0">
    <property type="entry name" value="PYRIDOXAL 5'-PHOSPHATE SYNTHASE SUBUNIT SNO1-RELATED"/>
    <property type="match status" value="1"/>
</dbReference>
<dbReference type="Pfam" id="PF01174">
    <property type="entry name" value="SNO"/>
    <property type="match status" value="1"/>
</dbReference>
<comment type="catalytic activity">
    <reaction evidence="6">
        <text>L-glutamine + H2O = L-glutamate + NH4(+)</text>
        <dbReference type="Rhea" id="RHEA:15889"/>
        <dbReference type="ChEBI" id="CHEBI:15377"/>
        <dbReference type="ChEBI" id="CHEBI:28938"/>
        <dbReference type="ChEBI" id="CHEBI:29985"/>
        <dbReference type="ChEBI" id="CHEBI:58359"/>
        <dbReference type="EC" id="3.5.1.2"/>
    </reaction>
</comment>